<evidence type="ECO:0000313" key="3">
    <source>
        <dbReference type="WBParaSite" id="TREG1_6730.1"/>
    </source>
</evidence>
<dbReference type="PANTHER" id="PTHR44395">
    <property type="match status" value="1"/>
</dbReference>
<dbReference type="PANTHER" id="PTHR44395:SF1">
    <property type="entry name" value="PROTEIN O-MANNOSYL-TRANSFERASE TMTC3"/>
    <property type="match status" value="1"/>
</dbReference>
<proteinExistence type="predicted"/>
<keyword evidence="2" id="KW-1185">Reference proteome</keyword>
<protein>
    <submittedName>
        <fullName evidence="3">Uncharacterized protein</fullName>
    </submittedName>
</protein>
<dbReference type="GO" id="GO:0035269">
    <property type="term" value="P:protein O-linked glycosylation via mannose"/>
    <property type="evidence" value="ECO:0007669"/>
    <property type="project" value="TreeGrafter"/>
</dbReference>
<dbReference type="WBParaSite" id="TREG1_6730.1">
    <property type="protein sequence ID" value="TREG1_6730.1"/>
    <property type="gene ID" value="TREG1_6730"/>
</dbReference>
<dbReference type="GO" id="GO:0005783">
    <property type="term" value="C:endoplasmic reticulum"/>
    <property type="evidence" value="ECO:0007669"/>
    <property type="project" value="TreeGrafter"/>
</dbReference>
<dbReference type="Proteomes" id="UP000050795">
    <property type="component" value="Unassembled WGS sequence"/>
</dbReference>
<name>A0AA85KBL8_TRIRE</name>
<dbReference type="AlphaFoldDB" id="A0AA85KBL8"/>
<reference evidence="2" key="1">
    <citation type="submission" date="2022-06" db="EMBL/GenBank/DDBJ databases">
        <authorList>
            <person name="Berger JAMES D."/>
            <person name="Berger JAMES D."/>
        </authorList>
    </citation>
    <scope>NUCLEOTIDE SEQUENCE [LARGE SCALE GENOMIC DNA]</scope>
</reference>
<accession>A0AA85KBL8</accession>
<keyword evidence="1" id="KW-0472">Membrane</keyword>
<keyword evidence="1" id="KW-1133">Transmembrane helix</keyword>
<keyword evidence="1" id="KW-0812">Transmembrane</keyword>
<reference evidence="3" key="2">
    <citation type="submission" date="2023-11" db="UniProtKB">
        <authorList>
            <consortium name="WormBaseParasite"/>
        </authorList>
    </citation>
    <scope>IDENTIFICATION</scope>
</reference>
<evidence type="ECO:0000313" key="2">
    <source>
        <dbReference type="Proteomes" id="UP000050795"/>
    </source>
</evidence>
<dbReference type="GO" id="GO:0000030">
    <property type="term" value="F:mannosyltransferase activity"/>
    <property type="evidence" value="ECO:0007669"/>
    <property type="project" value="TreeGrafter"/>
</dbReference>
<evidence type="ECO:0000256" key="1">
    <source>
        <dbReference type="SAM" id="Phobius"/>
    </source>
</evidence>
<feature type="transmembrane region" description="Helical" evidence="1">
    <location>
        <begin position="30"/>
        <end position="55"/>
    </location>
</feature>
<sequence>MTEERSHKSYRPFTVLTFKANFLLHELNPFGYHAVNILLHTIVVLLFYKLCLCYLHKEAALLSAMLFSAHPVHTEAVTGVVGRAELLSSVMFLSAVLLYMGALDKCHSPSFWVDIVNILIVGFLICVGTFSKEQCITVFGVFVAYELFKVYQKTLSCGIVLWFPSFKKKTSQKTGAFKEIIPRAHRLLQLNLSIPSWTSYAPVYRIFILFLFVIAVMFARIRIMGGQLPHFTEFDNPAAHAPR</sequence>
<organism evidence="2 3">
    <name type="scientific">Trichobilharzia regenti</name>
    <name type="common">Nasal bird schistosome</name>
    <dbReference type="NCBI Taxonomy" id="157069"/>
    <lineage>
        <taxon>Eukaryota</taxon>
        <taxon>Metazoa</taxon>
        <taxon>Spiralia</taxon>
        <taxon>Lophotrochozoa</taxon>
        <taxon>Platyhelminthes</taxon>
        <taxon>Trematoda</taxon>
        <taxon>Digenea</taxon>
        <taxon>Strigeidida</taxon>
        <taxon>Schistosomatoidea</taxon>
        <taxon>Schistosomatidae</taxon>
        <taxon>Trichobilharzia</taxon>
    </lineage>
</organism>
<feature type="transmembrane region" description="Helical" evidence="1">
    <location>
        <begin position="203"/>
        <end position="221"/>
    </location>
</feature>
<feature type="transmembrane region" description="Helical" evidence="1">
    <location>
        <begin position="111"/>
        <end position="130"/>
    </location>
</feature>
<feature type="transmembrane region" description="Helical" evidence="1">
    <location>
        <begin position="76"/>
        <end position="99"/>
    </location>
</feature>